<protein>
    <recommendedName>
        <fullName evidence="7">Tetraspanin</fullName>
    </recommendedName>
</protein>
<evidence type="ECO:0000256" key="1">
    <source>
        <dbReference type="ARBA" id="ARBA00004141"/>
    </source>
</evidence>
<evidence type="ECO:0000256" key="2">
    <source>
        <dbReference type="ARBA" id="ARBA00006840"/>
    </source>
</evidence>
<keyword evidence="5 7" id="KW-0472">Membrane</keyword>
<dbReference type="SUPFAM" id="SSF48652">
    <property type="entry name" value="Tetraspanin"/>
    <property type="match status" value="1"/>
</dbReference>
<dbReference type="InterPro" id="IPR000301">
    <property type="entry name" value="Tetraspanin_animals"/>
</dbReference>
<gene>
    <name evidence="8" type="ORF">PVAND_004426</name>
</gene>
<dbReference type="InterPro" id="IPR018503">
    <property type="entry name" value="Tetraspanin_CS"/>
</dbReference>
<keyword evidence="3 7" id="KW-0812">Transmembrane</keyword>
<dbReference type="GO" id="GO:0005886">
    <property type="term" value="C:plasma membrane"/>
    <property type="evidence" value="ECO:0007669"/>
    <property type="project" value="TreeGrafter"/>
</dbReference>
<evidence type="ECO:0000256" key="7">
    <source>
        <dbReference type="RuleBase" id="RU361218"/>
    </source>
</evidence>
<feature type="transmembrane region" description="Helical" evidence="7">
    <location>
        <begin position="82"/>
        <end position="106"/>
    </location>
</feature>
<evidence type="ECO:0000256" key="5">
    <source>
        <dbReference type="ARBA" id="ARBA00023136"/>
    </source>
</evidence>
<dbReference type="InterPro" id="IPR008952">
    <property type="entry name" value="Tetraspanin_EC2_sf"/>
</dbReference>
<comment type="similarity">
    <text evidence="2 7">Belongs to the tetraspanin (TM4SF) family.</text>
</comment>
<sequence length="237" mass="26194">MSNTSEACIKYTLFIFNFIFVITGIIILSVGLSVQGVYHGYSEFLSSQFLTLPVFLVVIGSIIFFVAFFGCYGAMRENYCMILTFCGLLTIIFILELAAGITGYILKNSTSSLISATLEPTMHDYTNPDKKHITYAWDDIQSKFSCCGLESFEDWQKAVNGTPLSCCEIPHGILDKFTCENGTETLHSEGCVKSFGNFIQSHAKSLGVAGIVLAIVQLFGLLFACIITRTIKKHRGY</sequence>
<evidence type="ECO:0000256" key="6">
    <source>
        <dbReference type="PIRSR" id="PIRSR002419-1"/>
    </source>
</evidence>
<evidence type="ECO:0000313" key="8">
    <source>
        <dbReference type="EMBL" id="KAG5674456.1"/>
    </source>
</evidence>
<dbReference type="Pfam" id="PF00335">
    <property type="entry name" value="Tetraspanin"/>
    <property type="match status" value="1"/>
</dbReference>
<organism evidence="8 9">
    <name type="scientific">Polypedilum vanderplanki</name>
    <name type="common">Sleeping chironomid midge</name>
    <dbReference type="NCBI Taxonomy" id="319348"/>
    <lineage>
        <taxon>Eukaryota</taxon>
        <taxon>Metazoa</taxon>
        <taxon>Ecdysozoa</taxon>
        <taxon>Arthropoda</taxon>
        <taxon>Hexapoda</taxon>
        <taxon>Insecta</taxon>
        <taxon>Pterygota</taxon>
        <taxon>Neoptera</taxon>
        <taxon>Endopterygota</taxon>
        <taxon>Diptera</taxon>
        <taxon>Nematocera</taxon>
        <taxon>Chironomoidea</taxon>
        <taxon>Chironomidae</taxon>
        <taxon>Chironominae</taxon>
        <taxon>Polypedilum</taxon>
        <taxon>Polypedilum</taxon>
    </lineage>
</organism>
<evidence type="ECO:0000313" key="9">
    <source>
        <dbReference type="Proteomes" id="UP001107558"/>
    </source>
</evidence>
<dbReference type="PROSITE" id="PS00421">
    <property type="entry name" value="TM4_1"/>
    <property type="match status" value="1"/>
</dbReference>
<comment type="caution">
    <text evidence="8">The sequence shown here is derived from an EMBL/GenBank/DDBJ whole genome shotgun (WGS) entry which is preliminary data.</text>
</comment>
<comment type="subcellular location">
    <subcellularLocation>
        <location evidence="1 7">Membrane</location>
        <topology evidence="1 7">Multi-pass membrane protein</topology>
    </subcellularLocation>
</comment>
<dbReference type="CDD" id="cd03127">
    <property type="entry name" value="tetraspanin_LEL"/>
    <property type="match status" value="1"/>
</dbReference>
<dbReference type="EMBL" id="JADBJN010000002">
    <property type="protein sequence ID" value="KAG5674456.1"/>
    <property type="molecule type" value="Genomic_DNA"/>
</dbReference>
<dbReference type="PRINTS" id="PR00259">
    <property type="entry name" value="TMFOUR"/>
</dbReference>
<feature type="disulfide bond" evidence="6">
    <location>
        <begin position="147"/>
        <end position="166"/>
    </location>
</feature>
<feature type="transmembrane region" description="Helical" evidence="7">
    <location>
        <begin position="206"/>
        <end position="227"/>
    </location>
</feature>
<proteinExistence type="inferred from homology"/>
<dbReference type="Proteomes" id="UP001107558">
    <property type="component" value="Chromosome 2"/>
</dbReference>
<accession>A0A9J6BXP3</accession>
<name>A0A9J6BXP3_POLVA</name>
<dbReference type="PANTHER" id="PTHR19282">
    <property type="entry name" value="TETRASPANIN"/>
    <property type="match status" value="1"/>
</dbReference>
<dbReference type="PANTHER" id="PTHR19282:SF456">
    <property type="entry name" value="CD63 MOLECULE"/>
    <property type="match status" value="1"/>
</dbReference>
<evidence type="ECO:0000256" key="4">
    <source>
        <dbReference type="ARBA" id="ARBA00022989"/>
    </source>
</evidence>
<dbReference type="PIRSF" id="PIRSF002419">
    <property type="entry name" value="Tetraspanin"/>
    <property type="match status" value="1"/>
</dbReference>
<dbReference type="OrthoDB" id="10033535at2759"/>
<dbReference type="InterPro" id="IPR018499">
    <property type="entry name" value="Tetraspanin/Peripherin"/>
</dbReference>
<evidence type="ECO:0000256" key="3">
    <source>
        <dbReference type="ARBA" id="ARBA00022692"/>
    </source>
</evidence>
<keyword evidence="6" id="KW-1015">Disulfide bond</keyword>
<dbReference type="Gene3D" id="1.10.1450.10">
    <property type="entry name" value="Tetraspanin"/>
    <property type="match status" value="1"/>
</dbReference>
<feature type="transmembrane region" description="Helical" evidence="7">
    <location>
        <begin position="54"/>
        <end position="75"/>
    </location>
</feature>
<dbReference type="AlphaFoldDB" id="A0A9J6BXP3"/>
<feature type="transmembrane region" description="Helical" evidence="7">
    <location>
        <begin position="12"/>
        <end position="34"/>
    </location>
</feature>
<reference evidence="8" key="1">
    <citation type="submission" date="2021-03" db="EMBL/GenBank/DDBJ databases">
        <title>Chromosome level genome of the anhydrobiotic midge Polypedilum vanderplanki.</title>
        <authorList>
            <person name="Yoshida Y."/>
            <person name="Kikawada T."/>
            <person name="Gusev O."/>
        </authorList>
    </citation>
    <scope>NUCLEOTIDE SEQUENCE</scope>
    <source>
        <strain evidence="8">NIAS01</strain>
        <tissue evidence="8">Whole body or cell culture</tissue>
    </source>
</reference>
<keyword evidence="9" id="KW-1185">Reference proteome</keyword>
<keyword evidence="4 7" id="KW-1133">Transmembrane helix</keyword>